<evidence type="ECO:0000256" key="1">
    <source>
        <dbReference type="ARBA" id="ARBA00023015"/>
    </source>
</evidence>
<evidence type="ECO:0000259" key="4">
    <source>
        <dbReference type="PROSITE" id="PS01124"/>
    </source>
</evidence>
<dbReference type="InterPro" id="IPR020449">
    <property type="entry name" value="Tscrpt_reg_AraC-type_HTH"/>
</dbReference>
<reference evidence="5 6" key="1">
    <citation type="submission" date="2016-11" db="EMBL/GenBank/DDBJ databases">
        <authorList>
            <person name="Jaros S."/>
            <person name="Januszkiewicz K."/>
            <person name="Wedrychowicz H."/>
        </authorList>
    </citation>
    <scope>NUCLEOTIDE SEQUENCE [LARGE SCALE GENOMIC DNA]</scope>
    <source>
        <strain evidence="5 6">CGMCC 1.7049</strain>
    </source>
</reference>
<evidence type="ECO:0000313" key="5">
    <source>
        <dbReference type="EMBL" id="SHG87653.1"/>
    </source>
</evidence>
<keyword evidence="1" id="KW-0805">Transcription regulation</keyword>
<dbReference type="PRINTS" id="PR00032">
    <property type="entry name" value="HTHARAC"/>
</dbReference>
<protein>
    <submittedName>
        <fullName evidence="5">AraC-type DNA-binding protein</fullName>
    </submittedName>
</protein>
<dbReference type="OrthoDB" id="6506763at2"/>
<evidence type="ECO:0000313" key="6">
    <source>
        <dbReference type="Proteomes" id="UP000199758"/>
    </source>
</evidence>
<gene>
    <name evidence="5" type="ORF">SAMN04488068_1801</name>
</gene>
<dbReference type="GO" id="GO:0003700">
    <property type="term" value="F:DNA-binding transcription factor activity"/>
    <property type="evidence" value="ECO:0007669"/>
    <property type="project" value="InterPro"/>
</dbReference>
<dbReference type="SUPFAM" id="SSF46689">
    <property type="entry name" value="Homeodomain-like"/>
    <property type="match status" value="1"/>
</dbReference>
<dbReference type="Gene3D" id="1.10.10.60">
    <property type="entry name" value="Homeodomain-like"/>
    <property type="match status" value="1"/>
</dbReference>
<dbReference type="GO" id="GO:0005829">
    <property type="term" value="C:cytosol"/>
    <property type="evidence" value="ECO:0007669"/>
    <property type="project" value="TreeGrafter"/>
</dbReference>
<proteinExistence type="predicted"/>
<sequence>MSYWDFRRSPASVRLLVEVGLEHGVPAERLLRGSGVAAAQLDDPNVELAAGQELRVAANLLRLVRSPPRFGIDVGLRYRFSTYGLWGYGLISSATAADALRLALRFVPLTYAFTRLGYHEEGDWALLRFDEPDLDPELQRFMVERDLAAAAMLMRELLGDDFALTRAALRGPAPPGSRRLFGVEIGYGADHHHLAFDRRLLSRPLPGANPVTAAMCHQLCTQLLERRRETASTASLVRRYLATPGVRLPDLDGMARALNLSPRTLKRRLQADGQCFRDLLAQQRRSRADDLLRDPRRSLTEIADQLGFADLSSFSQAYKRWYGVAPGSRRRGDAGSVSDRGD</sequence>
<dbReference type="PANTHER" id="PTHR47894">
    <property type="entry name" value="HTH-TYPE TRANSCRIPTIONAL REGULATOR GADX"/>
    <property type="match status" value="1"/>
</dbReference>
<dbReference type="InterPro" id="IPR032687">
    <property type="entry name" value="AraC-type_N"/>
</dbReference>
<dbReference type="STRING" id="490188.SAMN04488068_1801"/>
<organism evidence="5 6">
    <name type="scientific">Hydrocarboniphaga daqingensis</name>
    <dbReference type="NCBI Taxonomy" id="490188"/>
    <lineage>
        <taxon>Bacteria</taxon>
        <taxon>Pseudomonadati</taxon>
        <taxon>Pseudomonadota</taxon>
        <taxon>Gammaproteobacteria</taxon>
        <taxon>Nevskiales</taxon>
        <taxon>Nevskiaceae</taxon>
        <taxon>Hydrocarboniphaga</taxon>
    </lineage>
</organism>
<evidence type="ECO:0000256" key="2">
    <source>
        <dbReference type="ARBA" id="ARBA00023125"/>
    </source>
</evidence>
<evidence type="ECO:0000256" key="3">
    <source>
        <dbReference type="ARBA" id="ARBA00023163"/>
    </source>
</evidence>
<accession>A0A1M5NFB0</accession>
<dbReference type="Proteomes" id="UP000199758">
    <property type="component" value="Unassembled WGS sequence"/>
</dbReference>
<dbReference type="GO" id="GO:0000976">
    <property type="term" value="F:transcription cis-regulatory region binding"/>
    <property type="evidence" value="ECO:0007669"/>
    <property type="project" value="TreeGrafter"/>
</dbReference>
<dbReference type="InterPro" id="IPR018060">
    <property type="entry name" value="HTH_AraC"/>
</dbReference>
<dbReference type="PANTHER" id="PTHR47894:SF1">
    <property type="entry name" value="HTH-TYPE TRANSCRIPTIONAL REGULATOR VQSM"/>
    <property type="match status" value="1"/>
</dbReference>
<dbReference type="RefSeq" id="WP_072896724.1">
    <property type="nucleotide sequence ID" value="NZ_FQWZ01000003.1"/>
</dbReference>
<dbReference type="AlphaFoldDB" id="A0A1M5NFB0"/>
<dbReference type="InterPro" id="IPR009057">
    <property type="entry name" value="Homeodomain-like_sf"/>
</dbReference>
<dbReference type="SMART" id="SM00342">
    <property type="entry name" value="HTH_ARAC"/>
    <property type="match status" value="1"/>
</dbReference>
<keyword evidence="2 5" id="KW-0238">DNA-binding</keyword>
<dbReference type="Pfam" id="PF12833">
    <property type="entry name" value="HTH_18"/>
    <property type="match status" value="1"/>
</dbReference>
<name>A0A1M5NFB0_9GAMM</name>
<keyword evidence="3" id="KW-0804">Transcription</keyword>
<dbReference type="PROSITE" id="PS01124">
    <property type="entry name" value="HTH_ARAC_FAMILY_2"/>
    <property type="match status" value="1"/>
</dbReference>
<dbReference type="Pfam" id="PF12625">
    <property type="entry name" value="Arabinose_bd"/>
    <property type="match status" value="1"/>
</dbReference>
<keyword evidence="6" id="KW-1185">Reference proteome</keyword>
<dbReference type="EMBL" id="FQWZ01000003">
    <property type="protein sequence ID" value="SHG87653.1"/>
    <property type="molecule type" value="Genomic_DNA"/>
</dbReference>
<feature type="domain" description="HTH araC/xylS-type" evidence="4">
    <location>
        <begin position="231"/>
        <end position="332"/>
    </location>
</feature>